<dbReference type="SUPFAM" id="SSF51735">
    <property type="entry name" value="NAD(P)-binding Rossmann-fold domains"/>
    <property type="match status" value="1"/>
</dbReference>
<evidence type="ECO:0000256" key="2">
    <source>
        <dbReference type="ARBA" id="ARBA00022857"/>
    </source>
</evidence>
<reference evidence="4" key="1">
    <citation type="journal article" date="2021" name="Nat. Commun.">
        <title>Genetic determinants of endophytism in the Arabidopsis root mycobiome.</title>
        <authorList>
            <person name="Mesny F."/>
            <person name="Miyauchi S."/>
            <person name="Thiergart T."/>
            <person name="Pickel B."/>
            <person name="Atanasova L."/>
            <person name="Karlsson M."/>
            <person name="Huettel B."/>
            <person name="Barry K.W."/>
            <person name="Haridas S."/>
            <person name="Chen C."/>
            <person name="Bauer D."/>
            <person name="Andreopoulos W."/>
            <person name="Pangilinan J."/>
            <person name="LaButti K."/>
            <person name="Riley R."/>
            <person name="Lipzen A."/>
            <person name="Clum A."/>
            <person name="Drula E."/>
            <person name="Henrissat B."/>
            <person name="Kohler A."/>
            <person name="Grigoriev I.V."/>
            <person name="Martin F.M."/>
            <person name="Hacquard S."/>
        </authorList>
    </citation>
    <scope>NUCLEOTIDE SEQUENCE</scope>
    <source>
        <strain evidence="4">MPI-SDFR-AT-0073</strain>
    </source>
</reference>
<name>A0A9P8UIW7_9PEZI</name>
<evidence type="ECO:0000313" key="4">
    <source>
        <dbReference type="EMBL" id="KAH6653022.1"/>
    </source>
</evidence>
<comment type="caution">
    <text evidence="4">The sequence shown here is derived from an EMBL/GenBank/DDBJ whole genome shotgun (WGS) entry which is preliminary data.</text>
</comment>
<sequence length="157" mass="17514">MGRPPRLRSLRPSRRIFKVGPSLSRALASRESAARWRLRWREVRACANHHNITLLPQGQARKVDIKTINKAIKTSFVQVDLSDHASVRQAGSEILAEAPKVDVLIDSMGNMAIYDYTVDKQGIEIQLSVDHLGQFLLTNLLGPALLQMPELGHTLST</sequence>
<dbReference type="GO" id="GO:0016491">
    <property type="term" value="F:oxidoreductase activity"/>
    <property type="evidence" value="ECO:0007669"/>
    <property type="project" value="UniProtKB-KW"/>
</dbReference>
<comment type="similarity">
    <text evidence="1">Belongs to the short-chain dehydrogenases/reductases (SDR) family.</text>
</comment>
<proteinExistence type="inferred from homology"/>
<dbReference type="AlphaFoldDB" id="A0A9P8UIW7"/>
<gene>
    <name evidence="4" type="ORF">BKA67DRAFT_307761</name>
</gene>
<dbReference type="PANTHER" id="PTHR24320:SF282">
    <property type="entry name" value="WW DOMAIN-CONTAINING OXIDOREDUCTASE"/>
    <property type="match status" value="1"/>
</dbReference>
<accession>A0A9P8UIW7</accession>
<keyword evidence="3" id="KW-0560">Oxidoreductase</keyword>
<dbReference type="GeneID" id="70125013"/>
<dbReference type="PANTHER" id="PTHR24320">
    <property type="entry name" value="RETINOL DEHYDROGENASE"/>
    <property type="match status" value="1"/>
</dbReference>
<dbReference type="OrthoDB" id="191139at2759"/>
<dbReference type="InterPro" id="IPR036291">
    <property type="entry name" value="NAD(P)-bd_dom_sf"/>
</dbReference>
<organism evidence="4 5">
    <name type="scientific">Truncatella angustata</name>
    <dbReference type="NCBI Taxonomy" id="152316"/>
    <lineage>
        <taxon>Eukaryota</taxon>
        <taxon>Fungi</taxon>
        <taxon>Dikarya</taxon>
        <taxon>Ascomycota</taxon>
        <taxon>Pezizomycotina</taxon>
        <taxon>Sordariomycetes</taxon>
        <taxon>Xylariomycetidae</taxon>
        <taxon>Amphisphaeriales</taxon>
        <taxon>Sporocadaceae</taxon>
        <taxon>Truncatella</taxon>
    </lineage>
</organism>
<dbReference type="EMBL" id="JAGPXC010000005">
    <property type="protein sequence ID" value="KAH6653022.1"/>
    <property type="molecule type" value="Genomic_DNA"/>
</dbReference>
<dbReference type="Proteomes" id="UP000758603">
    <property type="component" value="Unassembled WGS sequence"/>
</dbReference>
<keyword evidence="2" id="KW-0521">NADP</keyword>
<evidence type="ECO:0000256" key="3">
    <source>
        <dbReference type="ARBA" id="ARBA00023002"/>
    </source>
</evidence>
<dbReference type="Gene3D" id="3.40.50.720">
    <property type="entry name" value="NAD(P)-binding Rossmann-like Domain"/>
    <property type="match status" value="1"/>
</dbReference>
<keyword evidence="5" id="KW-1185">Reference proteome</keyword>
<evidence type="ECO:0000256" key="1">
    <source>
        <dbReference type="ARBA" id="ARBA00006484"/>
    </source>
</evidence>
<dbReference type="RefSeq" id="XP_045957299.1">
    <property type="nucleotide sequence ID" value="XM_046096120.1"/>
</dbReference>
<evidence type="ECO:0000313" key="5">
    <source>
        <dbReference type="Proteomes" id="UP000758603"/>
    </source>
</evidence>
<protein>
    <submittedName>
        <fullName evidence="4">Uncharacterized protein</fullName>
    </submittedName>
</protein>